<evidence type="ECO:0000256" key="2">
    <source>
        <dbReference type="ARBA" id="ARBA00022679"/>
    </source>
</evidence>
<evidence type="ECO:0000256" key="3">
    <source>
        <dbReference type="ARBA" id="ARBA00022777"/>
    </source>
</evidence>
<dbReference type="Proteomes" id="UP001556367">
    <property type="component" value="Unassembled WGS sequence"/>
</dbReference>
<reference evidence="6" key="1">
    <citation type="submission" date="2024-06" db="EMBL/GenBank/DDBJ databases">
        <title>Multi-omics analyses provide insights into the biosynthesis of the anticancer antibiotic pleurotin in Hohenbuehelia grisea.</title>
        <authorList>
            <person name="Weaver J.A."/>
            <person name="Alberti F."/>
        </authorList>
    </citation>
    <scope>NUCLEOTIDE SEQUENCE [LARGE SCALE GENOMIC DNA]</scope>
    <source>
        <strain evidence="6">T-177</strain>
    </source>
</reference>
<evidence type="ECO:0000313" key="5">
    <source>
        <dbReference type="EMBL" id="KAL0960437.1"/>
    </source>
</evidence>
<dbReference type="InterPro" id="IPR004166">
    <property type="entry name" value="a-kinase_dom"/>
</dbReference>
<keyword evidence="2" id="KW-0808">Transferase</keyword>
<evidence type="ECO:0000256" key="1">
    <source>
        <dbReference type="ARBA" id="ARBA00022527"/>
    </source>
</evidence>
<evidence type="ECO:0000313" key="6">
    <source>
        <dbReference type="Proteomes" id="UP001556367"/>
    </source>
</evidence>
<dbReference type="Gene3D" id="3.20.200.10">
    <property type="entry name" value="MHCK/EF2 kinase"/>
    <property type="match status" value="1"/>
</dbReference>
<proteinExistence type="predicted"/>
<organism evidence="5 6">
    <name type="scientific">Hohenbuehelia grisea</name>
    <dbReference type="NCBI Taxonomy" id="104357"/>
    <lineage>
        <taxon>Eukaryota</taxon>
        <taxon>Fungi</taxon>
        <taxon>Dikarya</taxon>
        <taxon>Basidiomycota</taxon>
        <taxon>Agaricomycotina</taxon>
        <taxon>Agaricomycetes</taxon>
        <taxon>Agaricomycetidae</taxon>
        <taxon>Agaricales</taxon>
        <taxon>Pleurotineae</taxon>
        <taxon>Pleurotaceae</taxon>
        <taxon>Hohenbuehelia</taxon>
    </lineage>
</organism>
<dbReference type="Pfam" id="PF02816">
    <property type="entry name" value="Alpha_kinase"/>
    <property type="match status" value="1"/>
</dbReference>
<gene>
    <name evidence="5" type="ORF">HGRIS_005480</name>
</gene>
<accession>A0ABR3JZ76</accession>
<keyword evidence="1" id="KW-0723">Serine/threonine-protein kinase</keyword>
<sequence>MAVGYAGYTANHKSYTAEKKQMAKKAHAQGKDYKVTVMVEAVRMPERKDKAEVLWDLVEALGNISVNIGARQLKELAFKLIAPKWANKTDSYPLGIDDVALRDHLWAPIIEQDPDVSVIRHHYFRQTAKGETFKQGSRAKVYLHVPNELYDAWLESLDETDFLQAAGRTGKKRIKASTSRTVPDNLDSVVGSGSHHTPQGNHHLEITPNYNEMRIHLDAPSLLDDTLRGQVFPSPKKAHSLFFDPNRTKPVDAELIDVEIWPVLRMTLPELIEVATQVQNGDHTRVFGEPRAMKLVINVLANNKKKGAFKVAVRGHTTEPLFSCHHEAPTKPFTVCAKQAFYTKFSEVAKDDGGVQRVKQDIVFGQIRQSQILLMEVICLVWASALQTLVTSFISFALKSRKSEAHAQQPPFPTMRFVEAAIAVERVPAGEDARVFLLEEFIEASEFKKYLNNSSPDPTRFTNPDLRNRGAFLSFAQHVQYIETGGKLFVADYQGGISLLTDP</sequence>
<feature type="domain" description="Alpha-type protein kinase" evidence="4">
    <location>
        <begin position="404"/>
        <end position="503"/>
    </location>
</feature>
<evidence type="ECO:0000259" key="4">
    <source>
        <dbReference type="Pfam" id="PF02816"/>
    </source>
</evidence>
<dbReference type="EMBL" id="JASNQZ010000001">
    <property type="protein sequence ID" value="KAL0960437.1"/>
    <property type="molecule type" value="Genomic_DNA"/>
</dbReference>
<keyword evidence="6" id="KW-1185">Reference proteome</keyword>
<keyword evidence="3" id="KW-0418">Kinase</keyword>
<protein>
    <recommendedName>
        <fullName evidence="4">Alpha-type protein kinase domain-containing protein</fullName>
    </recommendedName>
</protein>
<comment type="caution">
    <text evidence="5">The sequence shown here is derived from an EMBL/GenBank/DDBJ whole genome shotgun (WGS) entry which is preliminary data.</text>
</comment>
<name>A0ABR3JZ76_9AGAR</name>